<protein>
    <recommendedName>
        <fullName evidence="1">DUF6817 domain-containing protein</fullName>
    </recommendedName>
</protein>
<dbReference type="InterPro" id="IPR049202">
    <property type="entry name" value="DUF6817"/>
</dbReference>
<dbReference type="Pfam" id="PF20680">
    <property type="entry name" value="DUF6817"/>
    <property type="match status" value="1"/>
</dbReference>
<name>A0A8J9SSX1_PHATR</name>
<sequence length="393" mass="43820">MASSGSGPVCAADGSLDFGGAERERNLVEQILADDYEGLDPIVLRQSISALRSRGAHRCWHKHSTFLEHLLSVHNILRLWGQGRTIGRVGLFHSAYSNSYVNLALFDPAIERGMMKTLIGEDAEVLVHLFCIIDRQQVVVNTLLAQGFIPKQGLTVPHLRDSSKSVFLNSETLRMLVVFTMADISDQYFGWQDTLFGGGGQEGSMIIPGKDDVARHDTTALWPGVSKPGLWMSYLSQLAEVARTFVPSTQDVNRSADEDRTADFPPVFANGTQSLSVSDEVAARDFYWSVVSGEVTDNAEAIEVLQLCVKMNPWAFEPLVILAQKHLHTGNFDSALNTTYRALDLQHQWGTAWDKRLSFGAWVAWTRVLMQRARDRQSWPTNSWDINNLGLVR</sequence>
<dbReference type="InterPro" id="IPR011990">
    <property type="entry name" value="TPR-like_helical_dom_sf"/>
</dbReference>
<dbReference type="PANTHER" id="PTHR37391">
    <property type="entry name" value="E3 UBIQUITIN-PROTEIN LIGASE"/>
    <property type="match status" value="1"/>
</dbReference>
<dbReference type="EMBL" id="OU594944">
    <property type="protein sequence ID" value="CAG9288673.1"/>
    <property type="molecule type" value="Genomic_DNA"/>
</dbReference>
<evidence type="ECO:0000259" key="1">
    <source>
        <dbReference type="Pfam" id="PF20680"/>
    </source>
</evidence>
<feature type="domain" description="DUF6817" evidence="1">
    <location>
        <begin position="51"/>
        <end position="135"/>
    </location>
</feature>
<dbReference type="Proteomes" id="UP000836788">
    <property type="component" value="Chromosome 3"/>
</dbReference>
<organism evidence="2">
    <name type="scientific">Phaeodactylum tricornutum</name>
    <name type="common">Diatom</name>
    <dbReference type="NCBI Taxonomy" id="2850"/>
    <lineage>
        <taxon>Eukaryota</taxon>
        <taxon>Sar</taxon>
        <taxon>Stramenopiles</taxon>
        <taxon>Ochrophyta</taxon>
        <taxon>Bacillariophyta</taxon>
        <taxon>Bacillariophyceae</taxon>
        <taxon>Bacillariophycidae</taxon>
        <taxon>Naviculales</taxon>
        <taxon>Phaeodactylaceae</taxon>
        <taxon>Phaeodactylum</taxon>
    </lineage>
</organism>
<gene>
    <name evidence="2" type="ORF">PTTT1_LOCUS39261</name>
</gene>
<dbReference type="AlphaFoldDB" id="A0A8J9SSX1"/>
<dbReference type="PANTHER" id="PTHR37391:SF2">
    <property type="entry name" value="E3 UBIQUITIN-PROTEIN LIGASE"/>
    <property type="match status" value="1"/>
</dbReference>
<reference evidence="2" key="1">
    <citation type="submission" date="2022-02" db="EMBL/GenBank/DDBJ databases">
        <authorList>
            <person name="Giguere J D."/>
        </authorList>
    </citation>
    <scope>NUCLEOTIDE SEQUENCE</scope>
    <source>
        <strain evidence="2">CCAP 1055/1</strain>
    </source>
</reference>
<accession>A0A8J9SSX1</accession>
<evidence type="ECO:0000313" key="2">
    <source>
        <dbReference type="EMBL" id="CAG9288673.1"/>
    </source>
</evidence>
<dbReference type="SUPFAM" id="SSF48452">
    <property type="entry name" value="TPR-like"/>
    <property type="match status" value="1"/>
</dbReference>
<proteinExistence type="predicted"/>